<dbReference type="Proteomes" id="UP001558613">
    <property type="component" value="Unassembled WGS sequence"/>
</dbReference>
<name>A0ABR3M016_9TELE</name>
<organism evidence="2 3">
    <name type="scientific">Cirrhinus molitorella</name>
    <name type="common">mud carp</name>
    <dbReference type="NCBI Taxonomy" id="172907"/>
    <lineage>
        <taxon>Eukaryota</taxon>
        <taxon>Metazoa</taxon>
        <taxon>Chordata</taxon>
        <taxon>Craniata</taxon>
        <taxon>Vertebrata</taxon>
        <taxon>Euteleostomi</taxon>
        <taxon>Actinopterygii</taxon>
        <taxon>Neopterygii</taxon>
        <taxon>Teleostei</taxon>
        <taxon>Ostariophysi</taxon>
        <taxon>Cypriniformes</taxon>
        <taxon>Cyprinidae</taxon>
        <taxon>Labeoninae</taxon>
        <taxon>Labeonini</taxon>
        <taxon>Cirrhinus</taxon>
    </lineage>
</organism>
<protein>
    <submittedName>
        <fullName evidence="2">Uncharacterized protein</fullName>
    </submittedName>
</protein>
<accession>A0ABR3M016</accession>
<evidence type="ECO:0000313" key="2">
    <source>
        <dbReference type="EMBL" id="KAL1258472.1"/>
    </source>
</evidence>
<evidence type="ECO:0000313" key="3">
    <source>
        <dbReference type="Proteomes" id="UP001558613"/>
    </source>
</evidence>
<gene>
    <name evidence="2" type="ORF">QQF64_011716</name>
</gene>
<comment type="caution">
    <text evidence="2">The sequence shown here is derived from an EMBL/GenBank/DDBJ whole genome shotgun (WGS) entry which is preliminary data.</text>
</comment>
<proteinExistence type="predicted"/>
<sequence length="145" mass="15966">MSRRDLGVGFFATPNCCHGNPRGKIASRRNISRWKRRPDPPRARRTPFGRGVSTRLSFSRDDGVPRSPQAEAPLRLAFGRPDPELCSSPRSDVRRSGFGGGDVHITMERGLERSRILSFCLPPQSSHTKAELLIQTSRDKGGGAG</sequence>
<feature type="region of interest" description="Disordered" evidence="1">
    <location>
        <begin position="21"/>
        <end position="101"/>
    </location>
</feature>
<keyword evidence="3" id="KW-1185">Reference proteome</keyword>
<feature type="compositionally biased region" description="Basic residues" evidence="1">
    <location>
        <begin position="25"/>
        <end position="36"/>
    </location>
</feature>
<evidence type="ECO:0000256" key="1">
    <source>
        <dbReference type="SAM" id="MobiDB-lite"/>
    </source>
</evidence>
<dbReference type="EMBL" id="JAYMGO010000017">
    <property type="protein sequence ID" value="KAL1258472.1"/>
    <property type="molecule type" value="Genomic_DNA"/>
</dbReference>
<reference evidence="2 3" key="1">
    <citation type="submission" date="2023-09" db="EMBL/GenBank/DDBJ databases">
        <authorList>
            <person name="Wang M."/>
        </authorList>
    </citation>
    <scope>NUCLEOTIDE SEQUENCE [LARGE SCALE GENOMIC DNA]</scope>
    <source>
        <strain evidence="2">GT-2023</strain>
        <tissue evidence="2">Liver</tissue>
    </source>
</reference>